<organism evidence="2 3">
    <name type="scientific">Colletotrichum chlorophyti</name>
    <dbReference type="NCBI Taxonomy" id="708187"/>
    <lineage>
        <taxon>Eukaryota</taxon>
        <taxon>Fungi</taxon>
        <taxon>Dikarya</taxon>
        <taxon>Ascomycota</taxon>
        <taxon>Pezizomycotina</taxon>
        <taxon>Sordariomycetes</taxon>
        <taxon>Hypocreomycetidae</taxon>
        <taxon>Glomerellales</taxon>
        <taxon>Glomerellaceae</taxon>
        <taxon>Colletotrichum</taxon>
    </lineage>
</organism>
<name>A0A1Q8S5A5_9PEZI</name>
<feature type="domain" description="NAD-dependent epimerase/dehydratase" evidence="1">
    <location>
        <begin position="10"/>
        <end position="230"/>
    </location>
</feature>
<evidence type="ECO:0000313" key="3">
    <source>
        <dbReference type="Proteomes" id="UP000186583"/>
    </source>
</evidence>
<dbReference type="Proteomes" id="UP000186583">
    <property type="component" value="Unassembled WGS sequence"/>
</dbReference>
<comment type="caution">
    <text evidence="2">The sequence shown here is derived from an EMBL/GenBank/DDBJ whole genome shotgun (WGS) entry which is preliminary data.</text>
</comment>
<dbReference type="InterPro" id="IPR036291">
    <property type="entry name" value="NAD(P)-bd_dom_sf"/>
</dbReference>
<dbReference type="Gene3D" id="3.40.50.720">
    <property type="entry name" value="NAD(P)-binding Rossmann-like Domain"/>
    <property type="match status" value="1"/>
</dbReference>
<dbReference type="GO" id="GO:0005737">
    <property type="term" value="C:cytoplasm"/>
    <property type="evidence" value="ECO:0007669"/>
    <property type="project" value="TreeGrafter"/>
</dbReference>
<dbReference type="GO" id="GO:0004029">
    <property type="term" value="F:aldehyde dehydrogenase (NAD+) activity"/>
    <property type="evidence" value="ECO:0007669"/>
    <property type="project" value="TreeGrafter"/>
</dbReference>
<evidence type="ECO:0000259" key="1">
    <source>
        <dbReference type="Pfam" id="PF01370"/>
    </source>
</evidence>
<keyword evidence="3" id="KW-1185">Reference proteome</keyword>
<reference evidence="2 3" key="1">
    <citation type="submission" date="2016-11" db="EMBL/GenBank/DDBJ databases">
        <title>Draft Genome Assembly of Colletotrichum chlorophyti a pathogen of herbaceous plants.</title>
        <authorList>
            <person name="Gan P."/>
            <person name="Narusaka M."/>
            <person name="Tsushima A."/>
            <person name="Narusaka Y."/>
            <person name="Takano Y."/>
            <person name="Shirasu K."/>
        </authorList>
    </citation>
    <scope>NUCLEOTIDE SEQUENCE [LARGE SCALE GENOMIC DNA]</scope>
    <source>
        <strain evidence="2 3">NTL11</strain>
    </source>
</reference>
<sequence>MSKQSQPKRIFLTGASGYTGSVVTELAVSDGYEVHGLSRSDASDEKLRDLGAVPVRGDLTSLEVLRREAAEADIVLHLATAYVFGGEPYETIRPIDTAAVDAIADGLAGTNKPLVVTSGTLVVPADPTGAETTESTPAEQDPINTRIKTEMHSLGLASRGVRVMSVRMAPYVYGRGGSGIALFMGIAAQTGSVTIVDGGKNRTTVVHVDDAARLFLLAAEKGRAGEIYNASSATEVTSRQISQEIATAVGVPLRDISKEDAVAQLGPMVSFFLSVENRASGKKARVELGWEPRGPGILEDITEGSYREVAKAIGKGKD</sequence>
<dbReference type="PANTHER" id="PTHR48079:SF5">
    <property type="entry name" value="DEPENDENT EPIMERASE_DEHYDRATASE, PUTATIVE (AFU_ORTHOLOGUE AFUA_7G00180)-RELATED"/>
    <property type="match status" value="1"/>
</dbReference>
<dbReference type="InterPro" id="IPR051783">
    <property type="entry name" value="NAD(P)-dependent_oxidoreduct"/>
</dbReference>
<dbReference type="InterPro" id="IPR001509">
    <property type="entry name" value="Epimerase_deHydtase"/>
</dbReference>
<dbReference type="STRING" id="708187.A0A1Q8S5A5"/>
<accession>A0A1Q8S5A5</accession>
<gene>
    <name evidence="2" type="ORF">CCHL11_00877</name>
</gene>
<dbReference type="AlphaFoldDB" id="A0A1Q8S5A5"/>
<protein>
    <submittedName>
        <fullName evidence="2">Uncharacterized protein C2A9.02</fullName>
    </submittedName>
</protein>
<evidence type="ECO:0000313" key="2">
    <source>
        <dbReference type="EMBL" id="OLN96644.1"/>
    </source>
</evidence>
<dbReference type="EMBL" id="MPGH01000017">
    <property type="protein sequence ID" value="OLN96644.1"/>
    <property type="molecule type" value="Genomic_DNA"/>
</dbReference>
<dbReference type="Pfam" id="PF01370">
    <property type="entry name" value="Epimerase"/>
    <property type="match status" value="1"/>
</dbReference>
<proteinExistence type="predicted"/>
<dbReference type="PANTHER" id="PTHR48079">
    <property type="entry name" value="PROTEIN YEEZ"/>
    <property type="match status" value="1"/>
</dbReference>
<dbReference type="OrthoDB" id="10262413at2759"/>
<dbReference type="SUPFAM" id="SSF51735">
    <property type="entry name" value="NAD(P)-binding Rossmann-fold domains"/>
    <property type="match status" value="1"/>
</dbReference>